<keyword evidence="4" id="KW-1185">Reference proteome</keyword>
<dbReference type="Gene3D" id="2.20.25.650">
    <property type="entry name" value="Tachylectin-2-like"/>
    <property type="match status" value="1"/>
</dbReference>
<name>A0A918F6A9_9DEIO</name>
<feature type="domain" description="Tachylectin 2" evidence="2">
    <location>
        <begin position="116"/>
        <end position="162"/>
    </location>
</feature>
<keyword evidence="1" id="KW-0732">Signal</keyword>
<reference evidence="3" key="2">
    <citation type="submission" date="2020-09" db="EMBL/GenBank/DDBJ databases">
        <authorList>
            <person name="Sun Q."/>
            <person name="Ohkuma M."/>
        </authorList>
    </citation>
    <scope>NUCLEOTIDE SEQUENCE</scope>
    <source>
        <strain evidence="3">JCM 31311</strain>
    </source>
</reference>
<dbReference type="RefSeq" id="WP_189089484.1">
    <property type="nucleotide sequence ID" value="NZ_BMQL01000007.1"/>
</dbReference>
<organism evidence="3 4">
    <name type="scientific">Deinococcus ruber</name>
    <dbReference type="NCBI Taxonomy" id="1848197"/>
    <lineage>
        <taxon>Bacteria</taxon>
        <taxon>Thermotogati</taxon>
        <taxon>Deinococcota</taxon>
        <taxon>Deinococci</taxon>
        <taxon>Deinococcales</taxon>
        <taxon>Deinococcaceae</taxon>
        <taxon>Deinococcus</taxon>
    </lineage>
</organism>
<dbReference type="SUPFAM" id="SSF50934">
    <property type="entry name" value="Tachylectin-2"/>
    <property type="match status" value="2"/>
</dbReference>
<protein>
    <recommendedName>
        <fullName evidence="2">Tachylectin 2 domain-containing protein</fullName>
    </recommendedName>
</protein>
<sequence>MLRTAMFSRFIVSALLSLTALTPVAHAQTAASRPAIMYGILPGGDLNWYRHNANLTGGGLQDAGSWNPVSGKTVGIGWNGMKEVFPGGNGVIYAITPNGDLKWYKHSANLTGGGLQDAGSWDPSSGKTVGIGWNEFQKVFSGGNGVIYGILPNGDLKWYKHSAYLTGGGLQDAGSWNPLSGKTVGIGWNGFKDVFSGGNGIIYVITQNGDLKWYKHTAYQTGGGLQDAGSWNSLSGKTVGIGWNGFKQVFSTGRGIMYGILPNGDLKWYRHTAYQTGGGLQDAGSWNSLSGKTVGIGWNSFLTVFGF</sequence>
<dbReference type="AlphaFoldDB" id="A0A918F6A9"/>
<proteinExistence type="predicted"/>
<dbReference type="Gene3D" id="2.115.10.10">
    <property type="entry name" value="Tachylectin 2"/>
    <property type="match status" value="2"/>
</dbReference>
<accession>A0A918F6A9</accession>
<evidence type="ECO:0000313" key="4">
    <source>
        <dbReference type="Proteomes" id="UP000603865"/>
    </source>
</evidence>
<evidence type="ECO:0000313" key="3">
    <source>
        <dbReference type="EMBL" id="GGR05348.1"/>
    </source>
</evidence>
<dbReference type="InterPro" id="IPR036813">
    <property type="entry name" value="Tachylectin2_sf"/>
</dbReference>
<feature type="signal peptide" evidence="1">
    <location>
        <begin position="1"/>
        <end position="27"/>
    </location>
</feature>
<comment type="caution">
    <text evidence="3">The sequence shown here is derived from an EMBL/GenBank/DDBJ whole genome shotgun (WGS) entry which is preliminary data.</text>
</comment>
<evidence type="ECO:0000259" key="2">
    <source>
        <dbReference type="Pfam" id="PF14517"/>
    </source>
</evidence>
<feature type="domain" description="Tachylectin 2" evidence="2">
    <location>
        <begin position="175"/>
        <end position="305"/>
    </location>
</feature>
<feature type="chain" id="PRO_5036724038" description="Tachylectin 2 domain-containing protein" evidence="1">
    <location>
        <begin position="28"/>
        <end position="307"/>
    </location>
</feature>
<feature type="domain" description="Tachylectin 2" evidence="2">
    <location>
        <begin position="38"/>
        <end position="108"/>
    </location>
</feature>
<gene>
    <name evidence="3" type="ORF">GCM10008957_17860</name>
</gene>
<dbReference type="Proteomes" id="UP000603865">
    <property type="component" value="Unassembled WGS sequence"/>
</dbReference>
<evidence type="ECO:0000256" key="1">
    <source>
        <dbReference type="SAM" id="SignalP"/>
    </source>
</evidence>
<reference evidence="3" key="1">
    <citation type="journal article" date="2014" name="Int. J. Syst. Evol. Microbiol.">
        <title>Complete genome sequence of Corynebacterium casei LMG S-19264T (=DSM 44701T), isolated from a smear-ripened cheese.</title>
        <authorList>
            <consortium name="US DOE Joint Genome Institute (JGI-PGF)"/>
            <person name="Walter F."/>
            <person name="Albersmeier A."/>
            <person name="Kalinowski J."/>
            <person name="Ruckert C."/>
        </authorList>
    </citation>
    <scope>NUCLEOTIDE SEQUENCE</scope>
    <source>
        <strain evidence="3">JCM 31311</strain>
    </source>
</reference>
<dbReference type="Pfam" id="PF14517">
    <property type="entry name" value="Tachylectin"/>
    <property type="match status" value="3"/>
</dbReference>
<dbReference type="InterPro" id="IPR023294">
    <property type="entry name" value="Tachylectin2"/>
</dbReference>
<dbReference type="EMBL" id="BMQL01000007">
    <property type="protein sequence ID" value="GGR05348.1"/>
    <property type="molecule type" value="Genomic_DNA"/>
</dbReference>